<dbReference type="RefSeq" id="WP_243549017.1">
    <property type="nucleotide sequence ID" value="NZ_CP094532.1"/>
</dbReference>
<organism evidence="1 2">
    <name type="scientific">Chryseobacterium suipulveris</name>
    <dbReference type="NCBI Taxonomy" id="2929800"/>
    <lineage>
        <taxon>Bacteria</taxon>
        <taxon>Pseudomonadati</taxon>
        <taxon>Bacteroidota</taxon>
        <taxon>Flavobacteriia</taxon>
        <taxon>Flavobacteriales</taxon>
        <taxon>Weeksellaceae</taxon>
        <taxon>Chryseobacterium group</taxon>
        <taxon>Chryseobacterium</taxon>
    </lineage>
</organism>
<gene>
    <name evidence="1" type="ORF">MTP09_13555</name>
</gene>
<dbReference type="EMBL" id="CP094532">
    <property type="protein sequence ID" value="UOE40912.1"/>
    <property type="molecule type" value="Genomic_DNA"/>
</dbReference>
<protein>
    <recommendedName>
        <fullName evidence="3">ABC transporter ATPase</fullName>
    </recommendedName>
</protein>
<keyword evidence="2" id="KW-1185">Reference proteome</keyword>
<dbReference type="Proteomes" id="UP000831460">
    <property type="component" value="Chromosome"/>
</dbReference>
<evidence type="ECO:0008006" key="3">
    <source>
        <dbReference type="Google" id="ProtNLM"/>
    </source>
</evidence>
<evidence type="ECO:0000313" key="2">
    <source>
        <dbReference type="Proteomes" id="UP000831460"/>
    </source>
</evidence>
<proteinExistence type="predicted"/>
<name>A0ABY4BNZ0_9FLAO</name>
<accession>A0ABY4BNZ0</accession>
<evidence type="ECO:0000313" key="1">
    <source>
        <dbReference type="EMBL" id="UOE40912.1"/>
    </source>
</evidence>
<sequence length="163" mass="18651">MKIEESTIIETNDYRVIIYPASRPFTTKESKVIAEKLYDFLGDWAAHGNELSASFKIEKNQFIIICVDEEKEEASGCSIDTLGRFMKEIDNEFELGLFDRMKASFVENGEIKTLKLQDFKKGLKDGSISKDIEVFDFSKGTYVAFLSDFLLPLKRSWAGIYVD</sequence>
<reference evidence="1 2" key="1">
    <citation type="submission" date="2022-03" db="EMBL/GenBank/DDBJ databases">
        <title>Chryseobacterium sp. isolated from particulate matters in swine house.</title>
        <authorList>
            <person name="Won M."/>
            <person name="Kim S.-J."/>
            <person name="Kwon S.-W."/>
        </authorList>
    </citation>
    <scope>NUCLEOTIDE SEQUENCE [LARGE SCALE GENOMIC DNA]</scope>
    <source>
        <strain evidence="1 2">SC2-2</strain>
    </source>
</reference>